<sequence length="272" mass="28607">MVVLVLPAAGCRSDAERADRAREEIFAAAKSLPGVENLQVTTKAVKGGIAVDADVVLRPAEGRTAADAKALRAVLTRPEGVHGVSLTLLVRRGTTEHDGRWYDGTAGLPAFDGQVGLWGHVIDTGKYQRVVAMRQSTTRFLVTAMRWDDAGSRPAASAAYRDMVAAGTAAGLRTEDLDLTVRPTERFELGSNGTAALSDPFLAASERLAAFGVVRSLSASSGPAAPHLRIRVYPVSPLTEAQRAAMRETLSAARLLGPDLQAVEGSGAGRPL</sequence>
<dbReference type="Proteomes" id="UP000677082">
    <property type="component" value="Unassembled WGS sequence"/>
</dbReference>
<dbReference type="AlphaFoldDB" id="A0A919T5T7"/>
<keyword evidence="2" id="KW-1185">Reference proteome</keyword>
<proteinExistence type="predicted"/>
<protein>
    <submittedName>
        <fullName evidence="1">Uncharacterized protein</fullName>
    </submittedName>
</protein>
<organism evidence="1 2">
    <name type="scientific">Paractinoplanes toevensis</name>
    <dbReference type="NCBI Taxonomy" id="571911"/>
    <lineage>
        <taxon>Bacteria</taxon>
        <taxon>Bacillati</taxon>
        <taxon>Actinomycetota</taxon>
        <taxon>Actinomycetes</taxon>
        <taxon>Micromonosporales</taxon>
        <taxon>Micromonosporaceae</taxon>
        <taxon>Paractinoplanes</taxon>
    </lineage>
</organism>
<evidence type="ECO:0000313" key="1">
    <source>
        <dbReference type="EMBL" id="GIM88304.1"/>
    </source>
</evidence>
<gene>
    <name evidence="1" type="ORF">Ato02nite_000970</name>
</gene>
<reference evidence="1 2" key="1">
    <citation type="submission" date="2021-03" db="EMBL/GenBank/DDBJ databases">
        <title>Whole genome shotgun sequence of Actinoplanes toevensis NBRC 105298.</title>
        <authorList>
            <person name="Komaki H."/>
            <person name="Tamura T."/>
        </authorList>
    </citation>
    <scope>NUCLEOTIDE SEQUENCE [LARGE SCALE GENOMIC DNA]</scope>
    <source>
        <strain evidence="1 2">NBRC 105298</strain>
    </source>
</reference>
<evidence type="ECO:0000313" key="2">
    <source>
        <dbReference type="Proteomes" id="UP000677082"/>
    </source>
</evidence>
<dbReference type="EMBL" id="BOQN01000001">
    <property type="protein sequence ID" value="GIM88304.1"/>
    <property type="molecule type" value="Genomic_DNA"/>
</dbReference>
<comment type="caution">
    <text evidence="1">The sequence shown here is derived from an EMBL/GenBank/DDBJ whole genome shotgun (WGS) entry which is preliminary data.</text>
</comment>
<name>A0A919T5T7_9ACTN</name>
<accession>A0A919T5T7</accession>